<organism evidence="2 3">
    <name type="scientific">Pleurostoma richardsiae</name>
    <dbReference type="NCBI Taxonomy" id="41990"/>
    <lineage>
        <taxon>Eukaryota</taxon>
        <taxon>Fungi</taxon>
        <taxon>Dikarya</taxon>
        <taxon>Ascomycota</taxon>
        <taxon>Pezizomycotina</taxon>
        <taxon>Sordariomycetes</taxon>
        <taxon>Sordariomycetidae</taxon>
        <taxon>Calosphaeriales</taxon>
        <taxon>Pleurostomataceae</taxon>
        <taxon>Pleurostoma</taxon>
    </lineage>
</organism>
<evidence type="ECO:0000313" key="2">
    <source>
        <dbReference type="EMBL" id="KAJ9155246.1"/>
    </source>
</evidence>
<evidence type="ECO:0000259" key="1">
    <source>
        <dbReference type="Pfam" id="PF06985"/>
    </source>
</evidence>
<protein>
    <submittedName>
        <fullName evidence="2">HET domain protein</fullName>
    </submittedName>
</protein>
<gene>
    <name evidence="2" type="ORF">NKR23_g2101</name>
</gene>
<dbReference type="EMBL" id="JANBVO010000003">
    <property type="protein sequence ID" value="KAJ9155246.1"/>
    <property type="molecule type" value="Genomic_DNA"/>
</dbReference>
<dbReference type="InterPro" id="IPR010730">
    <property type="entry name" value="HET"/>
</dbReference>
<dbReference type="PANTHER" id="PTHR39596">
    <property type="match status" value="1"/>
</dbReference>
<name>A0AA38VJ01_9PEZI</name>
<proteinExistence type="predicted"/>
<comment type="caution">
    <text evidence="2">The sequence shown here is derived from an EMBL/GenBank/DDBJ whole genome shotgun (WGS) entry which is preliminary data.</text>
</comment>
<dbReference type="PANTHER" id="PTHR39596:SF3">
    <property type="entry name" value="HETEROKARYON INCOMPATIBILITY DOMAIN-CONTAINING PROTEIN"/>
    <property type="match status" value="1"/>
</dbReference>
<reference evidence="2" key="1">
    <citation type="submission" date="2022-07" db="EMBL/GenBank/DDBJ databases">
        <title>Fungi with potential for degradation of polypropylene.</title>
        <authorList>
            <person name="Gostincar C."/>
        </authorList>
    </citation>
    <scope>NUCLEOTIDE SEQUENCE</scope>
    <source>
        <strain evidence="2">EXF-13308</strain>
    </source>
</reference>
<feature type="domain" description="Heterokaryon incompatibility" evidence="1">
    <location>
        <begin position="344"/>
        <end position="432"/>
    </location>
</feature>
<dbReference type="Proteomes" id="UP001174694">
    <property type="component" value="Unassembled WGS sequence"/>
</dbReference>
<keyword evidence="3" id="KW-1185">Reference proteome</keyword>
<accession>A0AA38VJ01</accession>
<sequence>MDLLCTPADPALLTERARYVCKANWDGGSFLSYAERMSRVGLVPTHLRDAIGAPSVTEKPYTELLYPTSRDEVQSFCQIWLFFGLLAEFLGLNELPAEERLVNHTKASAEIAALHDQSIADENGILYLKSDKALAVVPLMVTRFKAAPDLQQRVFYLRKCLDFTSGFLNSLQLPFDEGVRYSIAGLGELFASAMHTTFTIGPTKIQMPAMGHSWARGYLRAGSALETAMLENGWCISEIEKIRALYHALNTIHFLSHLKRLTPYRDHSRCSQDRCATFQLDPATYRSAHDEEVCPCEHIRIDLVSVTNILLESDSFPVIRINLGDGRLESLSMSVEDYRPGIPYVAISHVWADGLGNPIANSLPRCQVARIARLVMDLQHSVEYATTPLTGGEAYRIWIDPLCCPVEVSTKRIALSRIADVYRKATHILVLDKSISSFASKGKHPAELLLRAIGCSAWMRRLWTLQEGALAKSVYFMFSDRALNSFQLLTQLFQEGVRDARYMRIWHDVCNELSNLHGFGNRKQFGTDFTWTAPSLTSLQRSLHFRTVSVASDEPLCIATLMSLDLLYITSVEGAEERMVRVWELIARANDGVPARILFYNDDPLSLPGWRWAPRSFLSTSREESVLTIDEKTLRFSWGGGEARRLEDDQVVGIPTPAGLKVKLPGCLVRPKPLLPGLPLNPWVGLIKVVEDQINLRGTKSGTWLRAMDWYRSHKLNTWTEQEKDTYDARVKSPLCRAMDTGEYALIEDTEASGSGAKVCRLVRVIETKRGTGTGADEDAQLTVQVRGERTIMISPMNASEALVADVLRGIADQAAGYTVQEQLVIEDAASPDSKGKLGRVRDLMKSLMTEAWASRPDFVEAVRETVGPDMEEYIWAAVPKFCSHDLELVDLSGNTVWLVD</sequence>
<evidence type="ECO:0000313" key="3">
    <source>
        <dbReference type="Proteomes" id="UP001174694"/>
    </source>
</evidence>
<dbReference type="Pfam" id="PF06985">
    <property type="entry name" value="HET"/>
    <property type="match status" value="1"/>
</dbReference>
<dbReference type="AlphaFoldDB" id="A0AA38VJ01"/>